<dbReference type="AlphaFoldDB" id="A0AAU9EMX6"/>
<dbReference type="RefSeq" id="WP_338604936.1">
    <property type="nucleotide sequence ID" value="NZ_AP028679.1"/>
</dbReference>
<evidence type="ECO:0000256" key="1">
    <source>
        <dbReference type="SAM" id="Phobius"/>
    </source>
</evidence>
<reference evidence="3" key="1">
    <citation type="journal article" date="2023" name="Arch. Microbiol.">
        <title>Desulfoferula mesophilus gen. nov. sp. nov., a mesophilic sulfate-reducing bacterium isolated from a brackish lake sediment.</title>
        <authorList>
            <person name="Watanabe T."/>
            <person name="Yabe T."/>
            <person name="Tsuji J.M."/>
            <person name="Fukui M."/>
        </authorList>
    </citation>
    <scope>NUCLEOTIDE SEQUENCE [LARGE SCALE GENOMIC DNA]</scope>
    <source>
        <strain evidence="3">12FAK</strain>
    </source>
</reference>
<proteinExistence type="predicted"/>
<evidence type="ECO:0000313" key="2">
    <source>
        <dbReference type="EMBL" id="BEQ13330.1"/>
    </source>
</evidence>
<dbReference type="KEGG" id="dmp:FAK_03960"/>
<gene>
    <name evidence="2" type="ORF">FAK_03960</name>
</gene>
<accession>A0AAU9EMX6</accession>
<keyword evidence="1" id="KW-0472">Membrane</keyword>
<evidence type="ECO:0008006" key="4">
    <source>
        <dbReference type="Google" id="ProtNLM"/>
    </source>
</evidence>
<feature type="transmembrane region" description="Helical" evidence="1">
    <location>
        <begin position="36"/>
        <end position="52"/>
    </location>
</feature>
<keyword evidence="1" id="KW-1133">Transmembrane helix</keyword>
<sequence>MKKWDGKQLAAAFAFLVAGLLVAWLAGSVLGLKQESVIIAIFLLPVLLYLVFTGQIENLKGPGGWEAKFRKEASQPMEKKVADQKMETEKANQIDKASVSRLFEQLEQSDPSLPFLLNIQMPAPRAVDENRDPREETHSPFDSEIMIDYLRKLEQWGELAFVVFLAPEGRPLGYVGPEVLLEHLKNNQNRAVFMNRLNQGDRTAPFLLPSLHTQFLPAQATQSQALRSMLELRMKDMLVQDSQGRILGLANREQLTGAMLLSLAQATEKP</sequence>
<protein>
    <recommendedName>
        <fullName evidence="4">CBS domain-containing protein</fullName>
    </recommendedName>
</protein>
<name>A0AAU9EMX6_9BACT</name>
<dbReference type="EMBL" id="AP028679">
    <property type="protein sequence ID" value="BEQ13330.1"/>
    <property type="molecule type" value="Genomic_DNA"/>
</dbReference>
<evidence type="ECO:0000313" key="3">
    <source>
        <dbReference type="Proteomes" id="UP001366166"/>
    </source>
</evidence>
<organism evidence="2 3">
    <name type="scientific">Desulfoferula mesophila</name>
    <dbReference type="NCBI Taxonomy" id="3058419"/>
    <lineage>
        <taxon>Bacteria</taxon>
        <taxon>Pseudomonadati</taxon>
        <taxon>Thermodesulfobacteriota</taxon>
        <taxon>Desulfarculia</taxon>
        <taxon>Desulfarculales</taxon>
        <taxon>Desulfarculaceae</taxon>
        <taxon>Desulfoferula</taxon>
    </lineage>
</organism>
<keyword evidence="3" id="KW-1185">Reference proteome</keyword>
<keyword evidence="1" id="KW-0812">Transmembrane</keyword>
<dbReference type="Proteomes" id="UP001366166">
    <property type="component" value="Chromosome"/>
</dbReference>
<feature type="transmembrane region" description="Helical" evidence="1">
    <location>
        <begin position="9"/>
        <end position="30"/>
    </location>
</feature>